<keyword evidence="1 4" id="KW-0645">Protease</keyword>
<keyword evidence="4" id="KW-0378">Hydrolase</keyword>
<dbReference type="SUPFAM" id="SSF56601">
    <property type="entry name" value="beta-lactamase/transpeptidase-like"/>
    <property type="match status" value="1"/>
</dbReference>
<dbReference type="InterPro" id="IPR012856">
    <property type="entry name" value="DAP_B_dom"/>
</dbReference>
<protein>
    <submittedName>
        <fullName evidence="4">D-aminopeptidase</fullName>
        <ecNumber evidence="4">3.4.11.19</ecNumber>
    </submittedName>
</protein>
<evidence type="ECO:0000256" key="1">
    <source>
        <dbReference type="ARBA" id="ARBA00022438"/>
    </source>
</evidence>
<dbReference type="EC" id="3.4.11.19" evidence="4"/>
<feature type="domain" description="D-aminopeptidase" evidence="3">
    <location>
        <begin position="343"/>
        <end position="517"/>
    </location>
</feature>
<comment type="caution">
    <text evidence="4">The sequence shown here is derived from an EMBL/GenBank/DDBJ whole genome shotgun (WGS) entry which is preliminary data.</text>
</comment>
<evidence type="ECO:0000259" key="3">
    <source>
        <dbReference type="Pfam" id="PF07930"/>
    </source>
</evidence>
<sequence>MAMIDSAALERALNLLPSRCKGPGGVAGVVKDGQIVARRAWGFADIYRRLPMTAQTRLPICSISKHFTCALLLDLFDDPSVLDAQVADFLPAYRDPLPTVEQLCHNQSGLRDYWALTVLQGARPETRFRREDALPLIARSKTAHFRAGTLYSYNNANFRILAELIERRTGRDFGALLSERLFAPAGMKTAVLSPDARHPLDGVVGYEGNDEIGFLPADNGVYWFGDAGISAALDDMLAWEVHIDATRNDPQSLYNRLTAPVTYADGSPAEYGYGLRRDSWSGVKFTAHGGGLRGFSSYRLHAAEERLSMVVMFNHDTATFTSAISLMEAALGMTSRANETVRPEGWDGLWLDDARGLILRTVQDATGVKLYYSPSPSRLTVGTDGIARGQGLRLERDGQALAMHRSHENLDVRAHPLARIDYADAREIAGHYHSEELDAELEIEVRDGAAHALFRGLLGTGPMERMYPLAQDIWIVTTRRSIDASPPGDWTVKVRRTAEGTVAGLTIGCWLARVIDYCRVR</sequence>
<dbReference type="InterPro" id="IPR001466">
    <property type="entry name" value="Beta-lactam-related"/>
</dbReference>
<dbReference type="OrthoDB" id="7791015at2"/>
<dbReference type="Gene3D" id="2.40.128.50">
    <property type="match status" value="2"/>
</dbReference>
<dbReference type="InterPro" id="IPR012338">
    <property type="entry name" value="Beta-lactam/transpept-like"/>
</dbReference>
<evidence type="ECO:0000259" key="2">
    <source>
        <dbReference type="Pfam" id="PF00144"/>
    </source>
</evidence>
<dbReference type="InterPro" id="IPR027279">
    <property type="entry name" value="D_amino_pept/lipop_sf"/>
</dbReference>
<dbReference type="RefSeq" id="WP_129330770.1">
    <property type="nucleotide sequence ID" value="NZ_SDVB01000106.1"/>
</dbReference>
<evidence type="ECO:0000313" key="4">
    <source>
        <dbReference type="EMBL" id="RYC23240.1"/>
    </source>
</evidence>
<proteinExistence type="predicted"/>
<gene>
    <name evidence="4" type="ORF">EUU22_03855</name>
</gene>
<dbReference type="InterPro" id="IPR050491">
    <property type="entry name" value="AmpC-like"/>
</dbReference>
<dbReference type="SUPFAM" id="SSF50886">
    <property type="entry name" value="D-aminopeptidase, middle and C-terminal domains"/>
    <property type="match status" value="2"/>
</dbReference>
<organism evidence="4 5">
    <name type="scientific">Ciceribacter ferrooxidans</name>
    <dbReference type="NCBI Taxonomy" id="2509717"/>
    <lineage>
        <taxon>Bacteria</taxon>
        <taxon>Pseudomonadati</taxon>
        <taxon>Pseudomonadota</taxon>
        <taxon>Alphaproteobacteria</taxon>
        <taxon>Hyphomicrobiales</taxon>
        <taxon>Rhizobiaceae</taxon>
        <taxon>Ciceribacter</taxon>
    </lineage>
</organism>
<dbReference type="AlphaFoldDB" id="A0A4Q2TSU9"/>
<name>A0A4Q2TSU9_9HYPH</name>
<keyword evidence="5" id="KW-1185">Reference proteome</keyword>
<dbReference type="PANTHER" id="PTHR46825:SF9">
    <property type="entry name" value="BETA-LACTAMASE-RELATED DOMAIN-CONTAINING PROTEIN"/>
    <property type="match status" value="1"/>
</dbReference>
<dbReference type="EMBL" id="SDVB01000106">
    <property type="protein sequence ID" value="RYC23240.1"/>
    <property type="molecule type" value="Genomic_DNA"/>
</dbReference>
<evidence type="ECO:0000313" key="5">
    <source>
        <dbReference type="Proteomes" id="UP000291088"/>
    </source>
</evidence>
<dbReference type="PANTHER" id="PTHR46825">
    <property type="entry name" value="D-ALANYL-D-ALANINE-CARBOXYPEPTIDASE/ENDOPEPTIDASE AMPH"/>
    <property type="match status" value="1"/>
</dbReference>
<keyword evidence="1 4" id="KW-0031">Aminopeptidase</keyword>
<dbReference type="Proteomes" id="UP000291088">
    <property type="component" value="Unassembled WGS sequence"/>
</dbReference>
<reference evidence="4 5" key="1">
    <citation type="submission" date="2019-01" db="EMBL/GenBank/DDBJ databases">
        <authorList>
            <person name="Deng T."/>
        </authorList>
    </citation>
    <scope>NUCLEOTIDE SEQUENCE [LARGE SCALE GENOMIC DNA]</scope>
    <source>
        <strain evidence="4 5">F8825</strain>
    </source>
</reference>
<feature type="domain" description="Beta-lactamase-related" evidence="2">
    <location>
        <begin position="21"/>
        <end position="318"/>
    </location>
</feature>
<dbReference type="Pfam" id="PF07930">
    <property type="entry name" value="DAP_B"/>
    <property type="match status" value="1"/>
</dbReference>
<dbReference type="Pfam" id="PF00144">
    <property type="entry name" value="Beta-lactamase"/>
    <property type="match status" value="1"/>
</dbReference>
<dbReference type="GO" id="GO:0004177">
    <property type="term" value="F:aminopeptidase activity"/>
    <property type="evidence" value="ECO:0007669"/>
    <property type="project" value="UniProtKB-KW"/>
</dbReference>
<dbReference type="Gene3D" id="3.40.710.10">
    <property type="entry name" value="DD-peptidase/beta-lactamase superfamily"/>
    <property type="match status" value="1"/>
</dbReference>
<accession>A0A4Q2TSU9</accession>
<dbReference type="NCBIfam" id="NF009622">
    <property type="entry name" value="PRK13128.1"/>
    <property type="match status" value="1"/>
</dbReference>